<organism evidence="2 3">
    <name type="scientific">Allacma fusca</name>
    <dbReference type="NCBI Taxonomy" id="39272"/>
    <lineage>
        <taxon>Eukaryota</taxon>
        <taxon>Metazoa</taxon>
        <taxon>Ecdysozoa</taxon>
        <taxon>Arthropoda</taxon>
        <taxon>Hexapoda</taxon>
        <taxon>Collembola</taxon>
        <taxon>Symphypleona</taxon>
        <taxon>Sminthuridae</taxon>
        <taxon>Allacma</taxon>
    </lineage>
</organism>
<keyword evidence="3" id="KW-1185">Reference proteome</keyword>
<gene>
    <name evidence="2" type="ORF">AFUS01_LOCUS46082</name>
</gene>
<name>A0A8J2LSH3_9HEXA</name>
<reference evidence="2" key="1">
    <citation type="submission" date="2021-06" db="EMBL/GenBank/DDBJ databases">
        <authorList>
            <person name="Hodson N. C."/>
            <person name="Mongue J. A."/>
            <person name="Jaron S. K."/>
        </authorList>
    </citation>
    <scope>NUCLEOTIDE SEQUENCE</scope>
</reference>
<comment type="caution">
    <text evidence="2">The sequence shown here is derived from an EMBL/GenBank/DDBJ whole genome shotgun (WGS) entry which is preliminary data.</text>
</comment>
<dbReference type="AlphaFoldDB" id="A0A8J2LSH3"/>
<evidence type="ECO:0000313" key="2">
    <source>
        <dbReference type="EMBL" id="CAG7836891.1"/>
    </source>
</evidence>
<evidence type="ECO:0000256" key="1">
    <source>
        <dbReference type="SAM" id="Phobius"/>
    </source>
</evidence>
<proteinExistence type="predicted"/>
<keyword evidence="1" id="KW-0472">Membrane</keyword>
<dbReference type="Proteomes" id="UP000708208">
    <property type="component" value="Unassembled WGS sequence"/>
</dbReference>
<accession>A0A8J2LSH3</accession>
<sequence>MSSSSSSTPNQPNYYVHPRLLISESVERGMAIIILTLWQLRIFHAFGANVNLNWILPKLEPCVIQIIEFTRILDPTSFQDVPVILILINSSSFNKTGAEGFEWQAFKVRSIRCMSTFLILKRSQNPDAEFKAIRLAHIVPQDIYARRKVVIYPKSYYIVNYNDRNSFPNEFSSMDQSEMLSYFRTSSIPPVFLLLYSKAGILRAVSIFCWYRNSWSENLAKNMFSCKCQNIKTCFHDIQNCYETIIAQGRNDILELNKNDFTFFILLRESHACRADPSDNDNNVKHIRMLEQEWNFCRIAYLKSMQVRIDEFPFKEDSTAAQAGRLKKKIHGWCLNQIGELLINLNSSTKVAIVTTVDKFDLHWNFLLNKVRELNLGLVFASNRRFRHDTWHDINGYQISKGLNAYHRWLPNRFKILIQSGIYSFWEMMKTYQLQIQKEYLPYTYSRFFQSLSFQNSSVHLLFYVWLAGAAVAGAAVLFEIQNRDKLRR</sequence>
<keyword evidence="1" id="KW-1133">Transmembrane helix</keyword>
<protein>
    <submittedName>
        <fullName evidence="2">Uncharacterized protein</fullName>
    </submittedName>
</protein>
<keyword evidence="1" id="KW-0812">Transmembrane</keyword>
<evidence type="ECO:0000313" key="3">
    <source>
        <dbReference type="Proteomes" id="UP000708208"/>
    </source>
</evidence>
<feature type="transmembrane region" description="Helical" evidence="1">
    <location>
        <begin position="461"/>
        <end position="479"/>
    </location>
</feature>
<dbReference type="EMBL" id="CAJVCH010571196">
    <property type="protein sequence ID" value="CAG7836891.1"/>
    <property type="molecule type" value="Genomic_DNA"/>
</dbReference>